<dbReference type="NCBIfam" id="TIGR01350">
    <property type="entry name" value="lipoamide_DH"/>
    <property type="match status" value="1"/>
</dbReference>
<dbReference type="Gene3D" id="3.30.390.30">
    <property type="match status" value="1"/>
</dbReference>
<evidence type="ECO:0000256" key="16">
    <source>
        <dbReference type="RuleBase" id="RU003692"/>
    </source>
</evidence>
<dbReference type="InterPro" id="IPR004099">
    <property type="entry name" value="Pyr_nucl-diS_OxRdtase_dimer"/>
</dbReference>
<protein>
    <recommendedName>
        <fullName evidence="4 16">Dihydrolipoyl dehydrogenase</fullName>
        <ecNumber evidence="3 16">1.8.1.4</ecNumber>
    </recommendedName>
</protein>
<feature type="binding site" evidence="14">
    <location>
        <position position="293"/>
    </location>
    <ligand>
        <name>FAD</name>
        <dbReference type="ChEBI" id="CHEBI:57692"/>
    </ligand>
</feature>
<dbReference type="FunFam" id="3.30.390.30:FF:000001">
    <property type="entry name" value="Dihydrolipoyl dehydrogenase"/>
    <property type="match status" value="1"/>
</dbReference>
<proteinExistence type="inferred from homology"/>
<feature type="domain" description="Pyridine nucleotide-disulphide oxidoreductase dimerisation" evidence="17">
    <location>
        <begin position="327"/>
        <end position="434"/>
    </location>
</feature>
<accession>A0A432LJP6</accession>
<keyword evidence="14" id="KW-0547">Nucleotide-binding</keyword>
<keyword evidence="6 16" id="KW-0285">Flavoprotein</keyword>
<evidence type="ECO:0000256" key="10">
    <source>
        <dbReference type="ARBA" id="ARBA00023157"/>
    </source>
</evidence>
<keyword evidence="7 14" id="KW-0274">FAD</keyword>
<comment type="subcellular location">
    <subcellularLocation>
        <location evidence="1">Cytoplasm</location>
    </subcellularLocation>
</comment>
<dbReference type="GO" id="GO:0006103">
    <property type="term" value="P:2-oxoglutarate metabolic process"/>
    <property type="evidence" value="ECO:0007669"/>
    <property type="project" value="TreeGrafter"/>
</dbReference>
<dbReference type="GO" id="GO:0004148">
    <property type="term" value="F:dihydrolipoyl dehydrogenase (NADH) activity"/>
    <property type="evidence" value="ECO:0007669"/>
    <property type="project" value="UniProtKB-EC"/>
</dbReference>
<evidence type="ECO:0000256" key="12">
    <source>
        <dbReference type="ARBA" id="ARBA00049187"/>
    </source>
</evidence>
<feature type="binding site" evidence="14">
    <location>
        <position position="253"/>
    </location>
    <ligand>
        <name>NAD(+)</name>
        <dbReference type="ChEBI" id="CHEBI:57540"/>
    </ligand>
</feature>
<reference evidence="19 20" key="1">
    <citation type="submission" date="2018-12" db="EMBL/GenBank/DDBJ databases">
        <title>Genome sequencing of Prevotella sp. KCOM 3155 (= JS262).</title>
        <authorList>
            <person name="Kook J.-K."/>
            <person name="Park S.-N."/>
            <person name="Lim Y.K."/>
        </authorList>
    </citation>
    <scope>NUCLEOTIDE SEQUENCE [LARGE SCALE GENOMIC DNA]</scope>
    <source>
        <strain evidence="19 20">KCOM 3155</strain>
    </source>
</reference>
<evidence type="ECO:0000256" key="14">
    <source>
        <dbReference type="PIRSR" id="PIRSR000350-3"/>
    </source>
</evidence>
<evidence type="ECO:0000256" key="6">
    <source>
        <dbReference type="ARBA" id="ARBA00022630"/>
    </source>
</evidence>
<evidence type="ECO:0000256" key="1">
    <source>
        <dbReference type="ARBA" id="ARBA00004496"/>
    </source>
</evidence>
<keyword evidence="8 16" id="KW-0560">Oxidoreductase</keyword>
<sequence>MNFDLIIIGSGPGGYQAAAYASKNGLKVVIIEERHAGGTCLNEGCIPTKTLCHEVDVLETLKTVMPSAKVDYGHVNQRLEEVIGQLRSGVEQLMTMPGITMVKGHAAFKDAHTVCVGNEEYSASKIIIATGSKPKMPPHADIDMNVVSTSTEMLQLNYVPESIAIVGAGVIGMEFASIFNSFGSKVTVIEFLKECLPAVDSDVAKRLRKQLEKRGISFSMQSAVKRISTEGVVFERKGKEDTVSAEIVLVATGRMPNTEGLNLEAAGVEYSPKGITTDDRMHTNVEGIYAIGDVNGRQMLAHAATMQGYMVVNEILGKQSGICLDIMPAAIFTRPEAACVGVSEDFCKEKGMEYTYRKAFFRSNGKALSMNETEGMLKIIADNNGKIIGCHCFGPHSADIVQEISVLMCRETTISQLADMVHIHPTLGEIIHDAAME</sequence>
<keyword evidence="5" id="KW-0963">Cytoplasm</keyword>
<dbReference type="GO" id="GO:0050660">
    <property type="term" value="F:flavin adenine dinucleotide binding"/>
    <property type="evidence" value="ECO:0007669"/>
    <property type="project" value="InterPro"/>
</dbReference>
<evidence type="ECO:0000256" key="9">
    <source>
        <dbReference type="ARBA" id="ARBA00023027"/>
    </source>
</evidence>
<comment type="caution">
    <text evidence="19">The sequence shown here is derived from an EMBL/GenBank/DDBJ whole genome shotgun (WGS) entry which is preliminary data.</text>
</comment>
<keyword evidence="10" id="KW-1015">Disulfide bond</keyword>
<dbReference type="SUPFAM" id="SSF55424">
    <property type="entry name" value="FAD/NAD-linked reductases, dimerisation (C-terminal) domain"/>
    <property type="match status" value="1"/>
</dbReference>
<feature type="disulfide bond" description="Redox-active" evidence="15">
    <location>
        <begin position="40"/>
        <end position="45"/>
    </location>
</feature>
<dbReference type="Pfam" id="PF02852">
    <property type="entry name" value="Pyr_redox_dim"/>
    <property type="match status" value="1"/>
</dbReference>
<dbReference type="InterPro" id="IPR036188">
    <property type="entry name" value="FAD/NAD-bd_sf"/>
</dbReference>
<comment type="catalytic activity">
    <reaction evidence="12 16">
        <text>N(6)-[(R)-dihydrolipoyl]-L-lysyl-[protein] + NAD(+) = N(6)-[(R)-lipoyl]-L-lysyl-[protein] + NADH + H(+)</text>
        <dbReference type="Rhea" id="RHEA:15045"/>
        <dbReference type="Rhea" id="RHEA-COMP:10474"/>
        <dbReference type="Rhea" id="RHEA-COMP:10475"/>
        <dbReference type="ChEBI" id="CHEBI:15378"/>
        <dbReference type="ChEBI" id="CHEBI:57540"/>
        <dbReference type="ChEBI" id="CHEBI:57945"/>
        <dbReference type="ChEBI" id="CHEBI:83099"/>
        <dbReference type="ChEBI" id="CHEBI:83100"/>
        <dbReference type="EC" id="1.8.1.4"/>
    </reaction>
</comment>
<evidence type="ECO:0000259" key="17">
    <source>
        <dbReference type="Pfam" id="PF02852"/>
    </source>
</evidence>
<keyword evidence="20" id="KW-1185">Reference proteome</keyword>
<dbReference type="SUPFAM" id="SSF51905">
    <property type="entry name" value="FAD/NAD(P)-binding domain"/>
    <property type="match status" value="1"/>
</dbReference>
<evidence type="ECO:0000256" key="15">
    <source>
        <dbReference type="PIRSR" id="PIRSR000350-4"/>
    </source>
</evidence>
<evidence type="ECO:0000256" key="3">
    <source>
        <dbReference type="ARBA" id="ARBA00012608"/>
    </source>
</evidence>
<dbReference type="PRINTS" id="PR00368">
    <property type="entry name" value="FADPNR"/>
</dbReference>
<dbReference type="InterPro" id="IPR016156">
    <property type="entry name" value="FAD/NAD-linked_Rdtase_dimer_sf"/>
</dbReference>
<feature type="active site" description="Proton acceptor" evidence="13">
    <location>
        <position position="424"/>
    </location>
</feature>
<evidence type="ECO:0000256" key="7">
    <source>
        <dbReference type="ARBA" id="ARBA00022827"/>
    </source>
</evidence>
<dbReference type="Pfam" id="PF07992">
    <property type="entry name" value="Pyr_redox_2"/>
    <property type="match status" value="1"/>
</dbReference>
<dbReference type="PRINTS" id="PR00411">
    <property type="entry name" value="PNDRDTASEI"/>
</dbReference>
<dbReference type="PROSITE" id="PS00076">
    <property type="entry name" value="PYRIDINE_REDOX_1"/>
    <property type="match status" value="1"/>
</dbReference>
<dbReference type="Proteomes" id="UP000278983">
    <property type="component" value="Unassembled WGS sequence"/>
</dbReference>
<dbReference type="InterPro" id="IPR001100">
    <property type="entry name" value="Pyr_nuc-diS_OxRdtase"/>
</dbReference>
<dbReference type="GO" id="GO:0005737">
    <property type="term" value="C:cytoplasm"/>
    <property type="evidence" value="ECO:0007669"/>
    <property type="project" value="UniProtKB-SubCell"/>
</dbReference>
<dbReference type="InterPro" id="IPR006258">
    <property type="entry name" value="Lipoamide_DH"/>
</dbReference>
<dbReference type="PIRSF" id="PIRSF000350">
    <property type="entry name" value="Mercury_reductase_MerA"/>
    <property type="match status" value="1"/>
</dbReference>
<dbReference type="OrthoDB" id="9800167at2"/>
<keyword evidence="9 14" id="KW-0520">NAD</keyword>
<dbReference type="EMBL" id="RYYU01000001">
    <property type="protein sequence ID" value="RUL58850.1"/>
    <property type="molecule type" value="Genomic_DNA"/>
</dbReference>
<evidence type="ECO:0000256" key="5">
    <source>
        <dbReference type="ARBA" id="ARBA00022490"/>
    </source>
</evidence>
<feature type="binding site" evidence="14">
    <location>
        <position position="49"/>
    </location>
    <ligand>
        <name>FAD</name>
        <dbReference type="ChEBI" id="CHEBI:57692"/>
    </ligand>
</feature>
<evidence type="ECO:0000256" key="4">
    <source>
        <dbReference type="ARBA" id="ARBA00016961"/>
    </source>
</evidence>
<dbReference type="InterPro" id="IPR012999">
    <property type="entry name" value="Pyr_OxRdtase_I_AS"/>
</dbReference>
<dbReference type="AlphaFoldDB" id="A0A432LJP6"/>
<feature type="binding site" evidence="14">
    <location>
        <position position="190"/>
    </location>
    <ligand>
        <name>NAD(+)</name>
        <dbReference type="ChEBI" id="CHEBI:57540"/>
    </ligand>
</feature>
<dbReference type="Gene3D" id="3.50.50.60">
    <property type="entry name" value="FAD/NAD(P)-binding domain"/>
    <property type="match status" value="2"/>
</dbReference>
<feature type="domain" description="FAD/NAD(P)-binding" evidence="18">
    <location>
        <begin position="3"/>
        <end position="308"/>
    </location>
</feature>
<dbReference type="InterPro" id="IPR023753">
    <property type="entry name" value="FAD/NAD-binding_dom"/>
</dbReference>
<dbReference type="PANTHER" id="PTHR22912:SF217">
    <property type="entry name" value="DIHYDROLIPOYL DEHYDROGENASE"/>
    <property type="match status" value="1"/>
</dbReference>
<keyword evidence="11 16" id="KW-0676">Redox-active center</keyword>
<comment type="cofactor">
    <cofactor evidence="14 16">
        <name>FAD</name>
        <dbReference type="ChEBI" id="CHEBI:57692"/>
    </cofactor>
    <text evidence="14 16">Binds 1 FAD per subunit.</text>
</comment>
<evidence type="ECO:0000256" key="11">
    <source>
        <dbReference type="ARBA" id="ARBA00023284"/>
    </source>
</evidence>
<evidence type="ECO:0000259" key="18">
    <source>
        <dbReference type="Pfam" id="PF07992"/>
    </source>
</evidence>
<comment type="similarity">
    <text evidence="2 16">Belongs to the class-I pyridine nucleotide-disulfide oxidoreductase family.</text>
</comment>
<name>A0A432LJP6_9BACT</name>
<organism evidence="19 20">
    <name type="scientific">Prevotella koreensis</name>
    <dbReference type="NCBI Taxonomy" id="2490854"/>
    <lineage>
        <taxon>Bacteria</taxon>
        <taxon>Pseudomonadati</taxon>
        <taxon>Bacteroidota</taxon>
        <taxon>Bacteroidia</taxon>
        <taxon>Bacteroidales</taxon>
        <taxon>Prevotellaceae</taxon>
        <taxon>Prevotella</taxon>
    </lineage>
</organism>
<dbReference type="RefSeq" id="WP_126677903.1">
    <property type="nucleotide sequence ID" value="NZ_RYYU01000001.1"/>
</dbReference>
<evidence type="ECO:0000256" key="2">
    <source>
        <dbReference type="ARBA" id="ARBA00007532"/>
    </source>
</evidence>
<feature type="binding site" evidence="14">
    <location>
        <begin position="167"/>
        <end position="174"/>
    </location>
    <ligand>
        <name>NAD(+)</name>
        <dbReference type="ChEBI" id="CHEBI:57540"/>
    </ligand>
</feature>
<evidence type="ECO:0000313" key="20">
    <source>
        <dbReference type="Proteomes" id="UP000278983"/>
    </source>
</evidence>
<evidence type="ECO:0000256" key="13">
    <source>
        <dbReference type="PIRSR" id="PIRSR000350-2"/>
    </source>
</evidence>
<dbReference type="PANTHER" id="PTHR22912">
    <property type="entry name" value="DISULFIDE OXIDOREDUCTASE"/>
    <property type="match status" value="1"/>
</dbReference>
<dbReference type="InterPro" id="IPR050151">
    <property type="entry name" value="Class-I_Pyr_Nuc-Dis_Oxidored"/>
</dbReference>
<comment type="miscellaneous">
    <text evidence="16">The active site is a redox-active disulfide bond.</text>
</comment>
<evidence type="ECO:0000256" key="8">
    <source>
        <dbReference type="ARBA" id="ARBA00023002"/>
    </source>
</evidence>
<evidence type="ECO:0000313" key="19">
    <source>
        <dbReference type="EMBL" id="RUL58850.1"/>
    </source>
</evidence>
<gene>
    <name evidence="19" type="primary">lpdA</name>
    <name evidence="19" type="ORF">EHV08_03085</name>
</gene>
<feature type="binding site" evidence="14">
    <location>
        <begin position="130"/>
        <end position="132"/>
    </location>
    <ligand>
        <name>FAD</name>
        <dbReference type="ChEBI" id="CHEBI:57692"/>
    </ligand>
</feature>
<feature type="binding site" evidence="14">
    <location>
        <begin position="299"/>
        <end position="302"/>
    </location>
    <ligand>
        <name>FAD</name>
        <dbReference type="ChEBI" id="CHEBI:57692"/>
    </ligand>
</feature>
<dbReference type="EC" id="1.8.1.4" evidence="3 16"/>